<dbReference type="STRING" id="568872.GA0070624_3737"/>
<keyword evidence="2" id="KW-0479">Metal-binding</keyword>
<evidence type="ECO:0000256" key="2">
    <source>
        <dbReference type="ARBA" id="ARBA00022723"/>
    </source>
</evidence>
<dbReference type="GO" id="GO:0005506">
    <property type="term" value="F:iron ion binding"/>
    <property type="evidence" value="ECO:0007669"/>
    <property type="project" value="InterPro"/>
</dbReference>
<dbReference type="SUPFAM" id="SSF55961">
    <property type="entry name" value="Bet v1-like"/>
    <property type="match status" value="1"/>
</dbReference>
<keyword evidence="4" id="KW-0408">Iron</keyword>
<dbReference type="CDD" id="cd08878">
    <property type="entry name" value="RHO_alpha_C_DMO-like"/>
    <property type="match status" value="1"/>
</dbReference>
<organism evidence="7 8">
    <name type="scientific">Micromonospora rhizosphaerae</name>
    <dbReference type="NCBI Taxonomy" id="568872"/>
    <lineage>
        <taxon>Bacteria</taxon>
        <taxon>Bacillati</taxon>
        <taxon>Actinomycetota</taxon>
        <taxon>Actinomycetes</taxon>
        <taxon>Micromonosporales</taxon>
        <taxon>Micromonosporaceae</taxon>
        <taxon>Micromonospora</taxon>
    </lineage>
</organism>
<dbReference type="InterPro" id="IPR036922">
    <property type="entry name" value="Rieske_2Fe-2S_sf"/>
</dbReference>
<dbReference type="InterPro" id="IPR015881">
    <property type="entry name" value="ARHD_Rieske_2Fe_2S"/>
</dbReference>
<dbReference type="Gene3D" id="2.102.10.10">
    <property type="entry name" value="Rieske [2Fe-2S] iron-sulphur domain"/>
    <property type="match status" value="1"/>
</dbReference>
<dbReference type="Pfam" id="PF19301">
    <property type="entry name" value="LigXa_C"/>
    <property type="match status" value="1"/>
</dbReference>
<keyword evidence="7" id="KW-0223">Dioxygenase</keyword>
<protein>
    <submittedName>
        <fullName evidence="7">Phenylpropionate dioxygenase, large terminal subunit</fullName>
    </submittedName>
</protein>
<evidence type="ECO:0000313" key="7">
    <source>
        <dbReference type="EMBL" id="SCL28667.1"/>
    </source>
</evidence>
<gene>
    <name evidence="7" type="ORF">GA0070624_3737</name>
</gene>
<reference evidence="8" key="1">
    <citation type="submission" date="2016-06" db="EMBL/GenBank/DDBJ databases">
        <authorList>
            <person name="Varghese N."/>
            <person name="Submissions Spin"/>
        </authorList>
    </citation>
    <scope>NUCLEOTIDE SEQUENCE [LARGE SCALE GENOMIC DNA]</scope>
    <source>
        <strain evidence="8">DSM 45431</strain>
    </source>
</reference>
<keyword evidence="5" id="KW-0411">Iron-sulfur</keyword>
<evidence type="ECO:0000256" key="4">
    <source>
        <dbReference type="ARBA" id="ARBA00023004"/>
    </source>
</evidence>
<dbReference type="AlphaFoldDB" id="A0A1C6SGW8"/>
<dbReference type="PROSITE" id="PS51296">
    <property type="entry name" value="RIESKE"/>
    <property type="match status" value="1"/>
</dbReference>
<keyword evidence="8" id="KW-1185">Reference proteome</keyword>
<dbReference type="PANTHER" id="PTHR21266:SF59">
    <property type="entry name" value="BLR4922 PROTEIN"/>
    <property type="match status" value="1"/>
</dbReference>
<feature type="domain" description="Rieske" evidence="6">
    <location>
        <begin position="27"/>
        <end position="134"/>
    </location>
</feature>
<accession>A0A1C6SGW8</accession>
<dbReference type="OrthoDB" id="5243643at2"/>
<dbReference type="SUPFAM" id="SSF50022">
    <property type="entry name" value="ISP domain"/>
    <property type="match status" value="1"/>
</dbReference>
<proteinExistence type="predicted"/>
<evidence type="ECO:0000256" key="1">
    <source>
        <dbReference type="ARBA" id="ARBA00022714"/>
    </source>
</evidence>
<dbReference type="Pfam" id="PF00355">
    <property type="entry name" value="Rieske"/>
    <property type="match status" value="1"/>
</dbReference>
<dbReference type="InterPro" id="IPR045623">
    <property type="entry name" value="LigXa_C"/>
</dbReference>
<evidence type="ECO:0000256" key="3">
    <source>
        <dbReference type="ARBA" id="ARBA00023002"/>
    </source>
</evidence>
<dbReference type="PANTHER" id="PTHR21266">
    <property type="entry name" value="IRON-SULFUR DOMAIN CONTAINING PROTEIN"/>
    <property type="match status" value="1"/>
</dbReference>
<dbReference type="InterPro" id="IPR017941">
    <property type="entry name" value="Rieske_2Fe-2S"/>
</dbReference>
<dbReference type="GO" id="GO:0004497">
    <property type="term" value="F:monooxygenase activity"/>
    <property type="evidence" value="ECO:0007669"/>
    <property type="project" value="UniProtKB-ARBA"/>
</dbReference>
<keyword evidence="1" id="KW-0001">2Fe-2S</keyword>
<evidence type="ECO:0000259" key="6">
    <source>
        <dbReference type="PROSITE" id="PS51296"/>
    </source>
</evidence>
<name>A0A1C6SGW8_9ACTN</name>
<dbReference type="GO" id="GO:0016705">
    <property type="term" value="F:oxidoreductase activity, acting on paired donors, with incorporation or reduction of molecular oxygen"/>
    <property type="evidence" value="ECO:0007669"/>
    <property type="project" value="UniProtKB-ARBA"/>
</dbReference>
<sequence length="428" mass="47940">MLRPELNELLTQTGPGTPMGELFRQYWIPALLAEELPENDCSPVRIKLLSERLIAFRDSDGRYGLIDEFCAHRGASLWFGRNEEGGLRCSYHGWKYDVTGQCVEVPSEADNSSFCANVKLRAYPLIKVGDILWTHMGDPAKRPAPPEFEFIQVPPEQTYTSKRWQECNWLQALEGGIDSSHVTWLHSGALKSDPLFKGAKGNQYNIGDLKPFFEVAEADGGLFVGARRNAEDGNYYWRITPWIMPSFTMVPPRGDHPVHGHFWVPIDDENCWVYTFDYHPVRALTPAERQAMIDGFGVHSENIPGTYRPVRNKDNDYLMDREAQKRGEHYSGIKGIAIQDASLQESMGPIVDRSKERLVAADSGIIKARQKLRKAAIALRDQGVTPPGVDPAHHRVRSAAVVLPRKESFLEACGDAVTATPGVPQTTV</sequence>
<dbReference type="InterPro" id="IPR050584">
    <property type="entry name" value="Cholesterol_7-desaturase"/>
</dbReference>
<dbReference type="Gene3D" id="3.90.380.10">
    <property type="entry name" value="Naphthalene 1,2-dioxygenase Alpha Subunit, Chain A, domain 1"/>
    <property type="match status" value="1"/>
</dbReference>
<dbReference type="GO" id="GO:0051213">
    <property type="term" value="F:dioxygenase activity"/>
    <property type="evidence" value="ECO:0007669"/>
    <property type="project" value="UniProtKB-KW"/>
</dbReference>
<dbReference type="RefSeq" id="WP_091342762.1">
    <property type="nucleotide sequence ID" value="NZ_FMHV01000002.1"/>
</dbReference>
<dbReference type="PROSITE" id="PS00570">
    <property type="entry name" value="RING_HYDROXYL_ALPHA"/>
    <property type="match status" value="1"/>
</dbReference>
<dbReference type="Proteomes" id="UP000199413">
    <property type="component" value="Unassembled WGS sequence"/>
</dbReference>
<keyword evidence="3" id="KW-0560">Oxidoreductase</keyword>
<evidence type="ECO:0000256" key="5">
    <source>
        <dbReference type="ARBA" id="ARBA00023014"/>
    </source>
</evidence>
<dbReference type="CDD" id="cd03479">
    <property type="entry name" value="Rieske_RO_Alpha_PhDO_like"/>
    <property type="match status" value="1"/>
</dbReference>
<dbReference type="GO" id="GO:0051537">
    <property type="term" value="F:2 iron, 2 sulfur cluster binding"/>
    <property type="evidence" value="ECO:0007669"/>
    <property type="project" value="UniProtKB-KW"/>
</dbReference>
<evidence type="ECO:0000313" key="8">
    <source>
        <dbReference type="Proteomes" id="UP000199413"/>
    </source>
</evidence>
<dbReference type="EMBL" id="FMHV01000002">
    <property type="protein sequence ID" value="SCL28667.1"/>
    <property type="molecule type" value="Genomic_DNA"/>
</dbReference>